<dbReference type="InterPro" id="IPR024336">
    <property type="entry name" value="tRNA_splic_suSen54_N"/>
</dbReference>
<dbReference type="EMBL" id="BLXT01003558">
    <property type="protein sequence ID" value="GFO02072.1"/>
    <property type="molecule type" value="Genomic_DNA"/>
</dbReference>
<evidence type="ECO:0000256" key="2">
    <source>
        <dbReference type="ARBA" id="ARBA00022694"/>
    </source>
</evidence>
<dbReference type="PANTHER" id="PTHR21027:SF1">
    <property type="entry name" value="TRNA-SPLICING ENDONUCLEASE SUBUNIT SEN54"/>
    <property type="match status" value="1"/>
</dbReference>
<evidence type="ECO:0000256" key="3">
    <source>
        <dbReference type="SAM" id="MobiDB-lite"/>
    </source>
</evidence>
<dbReference type="InterPro" id="IPR024337">
    <property type="entry name" value="tRNA_splic_suSen54"/>
</dbReference>
<dbReference type="GO" id="GO:0000214">
    <property type="term" value="C:tRNA-intron endonuclease complex"/>
    <property type="evidence" value="ECO:0007669"/>
    <property type="project" value="TreeGrafter"/>
</dbReference>
<accession>A0AAV4A591</accession>
<feature type="compositionally biased region" description="Basic and acidic residues" evidence="3">
    <location>
        <begin position="192"/>
        <end position="203"/>
    </location>
</feature>
<sequence>MSFYDLTKDTVLSANDLFKYRLKRDATVPSKGGQKAFEPDGSWIHAKALESFMQERTSILGEQRVEKLKNLVQGVWEQEKRLVNLSKPGKFWAHMGFTDKRRNWLYPEEALFLMETNTLEVYHNGLPLSIQEAYTKFMGPDLSLEEYQVFAHLRRLGFVVLRQEAQLEITPYEKQINLDKYMTKQNLKERKEKQLAKKEKLETDCTDSSFEESKELSSKATQSATETGKEVGQTDEFLDLDIATIASGSQKVSTESMETPTYEGASDKQAKANTSSANAKRSLADEAGLNGECPKKKPKTDSKSDENFKPGNVDDFRDTRWYVNDAWISCFKSSQLHSSENSGSEEVALLEAKKKQDSAKVDRAQIFPFPTIANKALLSLPQPWPQLLPSNVEVNEDYNDILVFDVEDYRIKHPHREESKAVQLEEEREARIRSLKFSFSEWTQRKVHIKASNWNEYKQRARESLTSTSQHTPVDHLWQGAVTPLVRPEDALSKSEWPWYNL</sequence>
<dbReference type="Proteomes" id="UP000735302">
    <property type="component" value="Unassembled WGS sequence"/>
</dbReference>
<dbReference type="PANTHER" id="PTHR21027">
    <property type="entry name" value="TRNA-SPLICING ENDONUCLEASE SUBUNIT SEN54"/>
    <property type="match status" value="1"/>
</dbReference>
<evidence type="ECO:0000259" key="4">
    <source>
        <dbReference type="Pfam" id="PF12928"/>
    </source>
</evidence>
<evidence type="ECO:0000313" key="6">
    <source>
        <dbReference type="Proteomes" id="UP000735302"/>
    </source>
</evidence>
<feature type="region of interest" description="Disordered" evidence="3">
    <location>
        <begin position="248"/>
        <end position="311"/>
    </location>
</feature>
<organism evidence="5 6">
    <name type="scientific">Plakobranchus ocellatus</name>
    <dbReference type="NCBI Taxonomy" id="259542"/>
    <lineage>
        <taxon>Eukaryota</taxon>
        <taxon>Metazoa</taxon>
        <taxon>Spiralia</taxon>
        <taxon>Lophotrochozoa</taxon>
        <taxon>Mollusca</taxon>
        <taxon>Gastropoda</taxon>
        <taxon>Heterobranchia</taxon>
        <taxon>Euthyneura</taxon>
        <taxon>Panpulmonata</taxon>
        <taxon>Sacoglossa</taxon>
        <taxon>Placobranchoidea</taxon>
        <taxon>Plakobranchidae</taxon>
        <taxon>Plakobranchus</taxon>
    </lineage>
</organism>
<dbReference type="GO" id="GO:0000379">
    <property type="term" value="P:tRNA-type intron splice site recognition and cleavage"/>
    <property type="evidence" value="ECO:0007669"/>
    <property type="project" value="TreeGrafter"/>
</dbReference>
<dbReference type="Pfam" id="PF12928">
    <property type="entry name" value="tRNA_int_end_N2"/>
    <property type="match status" value="1"/>
</dbReference>
<proteinExistence type="inferred from homology"/>
<feature type="compositionally biased region" description="Basic and acidic residues" evidence="3">
    <location>
        <begin position="293"/>
        <end position="311"/>
    </location>
</feature>
<name>A0AAV4A591_9GAST</name>
<gene>
    <name evidence="5" type="ORF">PoB_002857700</name>
</gene>
<feature type="compositionally biased region" description="Polar residues" evidence="3">
    <location>
        <begin position="248"/>
        <end position="259"/>
    </location>
</feature>
<comment type="caution">
    <text evidence="5">The sequence shown here is derived from an EMBL/GenBank/DDBJ whole genome shotgun (WGS) entry which is preliminary data.</text>
</comment>
<dbReference type="AlphaFoldDB" id="A0AAV4A591"/>
<evidence type="ECO:0000313" key="5">
    <source>
        <dbReference type="EMBL" id="GFO02072.1"/>
    </source>
</evidence>
<evidence type="ECO:0000256" key="1">
    <source>
        <dbReference type="ARBA" id="ARBA00005736"/>
    </source>
</evidence>
<keyword evidence="5" id="KW-0255">Endonuclease</keyword>
<feature type="region of interest" description="Disordered" evidence="3">
    <location>
        <begin position="192"/>
        <end position="233"/>
    </location>
</feature>
<keyword evidence="5" id="KW-0378">Hydrolase</keyword>
<keyword evidence="6" id="KW-1185">Reference proteome</keyword>
<feature type="domain" description="tRNA-splicing endonuclease subunit Sen54 N-terminal" evidence="4">
    <location>
        <begin position="59"/>
        <end position="122"/>
    </location>
</feature>
<comment type="similarity">
    <text evidence="1">Belongs to the SEN54 family.</text>
</comment>
<dbReference type="GO" id="GO:0004519">
    <property type="term" value="F:endonuclease activity"/>
    <property type="evidence" value="ECO:0007669"/>
    <property type="project" value="UniProtKB-KW"/>
</dbReference>
<keyword evidence="5" id="KW-0540">Nuclease</keyword>
<keyword evidence="2" id="KW-0819">tRNA processing</keyword>
<protein>
    <submittedName>
        <fullName evidence="5">tRNA-splicing endonuclease subunit sen54</fullName>
    </submittedName>
</protein>
<reference evidence="5 6" key="1">
    <citation type="journal article" date="2021" name="Elife">
        <title>Chloroplast acquisition without the gene transfer in kleptoplastic sea slugs, Plakobranchus ocellatus.</title>
        <authorList>
            <person name="Maeda T."/>
            <person name="Takahashi S."/>
            <person name="Yoshida T."/>
            <person name="Shimamura S."/>
            <person name="Takaki Y."/>
            <person name="Nagai Y."/>
            <person name="Toyoda A."/>
            <person name="Suzuki Y."/>
            <person name="Arimoto A."/>
            <person name="Ishii H."/>
            <person name="Satoh N."/>
            <person name="Nishiyama T."/>
            <person name="Hasebe M."/>
            <person name="Maruyama T."/>
            <person name="Minagawa J."/>
            <person name="Obokata J."/>
            <person name="Shigenobu S."/>
        </authorList>
    </citation>
    <scope>NUCLEOTIDE SEQUENCE [LARGE SCALE GENOMIC DNA]</scope>
</reference>